<dbReference type="CDD" id="cd12148">
    <property type="entry name" value="fungal_TF_MHR"/>
    <property type="match status" value="1"/>
</dbReference>
<feature type="domain" description="Xylanolytic transcriptional activator regulatory" evidence="6">
    <location>
        <begin position="55"/>
        <end position="222"/>
    </location>
</feature>
<dbReference type="PANTHER" id="PTHR31845">
    <property type="entry name" value="FINGER DOMAIN PROTEIN, PUTATIVE-RELATED"/>
    <property type="match status" value="1"/>
</dbReference>
<dbReference type="OrthoDB" id="3163292at2759"/>
<keyword evidence="3" id="KW-0238">DNA-binding</keyword>
<evidence type="ECO:0000256" key="5">
    <source>
        <dbReference type="ARBA" id="ARBA00023242"/>
    </source>
</evidence>
<keyword evidence="8" id="KW-1185">Reference proteome</keyword>
<dbReference type="Pfam" id="PF04082">
    <property type="entry name" value="Fungal_trans"/>
    <property type="match status" value="1"/>
</dbReference>
<keyword evidence="2" id="KW-0805">Transcription regulation</keyword>
<dbReference type="EMBL" id="RSCD01000010">
    <property type="protein sequence ID" value="RSH90520.1"/>
    <property type="molecule type" value="Genomic_DNA"/>
</dbReference>
<evidence type="ECO:0000259" key="6">
    <source>
        <dbReference type="Pfam" id="PF04082"/>
    </source>
</evidence>
<evidence type="ECO:0000256" key="1">
    <source>
        <dbReference type="ARBA" id="ARBA00004123"/>
    </source>
</evidence>
<protein>
    <recommendedName>
        <fullName evidence="6">Xylanolytic transcriptional activator regulatory domain-containing protein</fullName>
    </recommendedName>
</protein>
<dbReference type="GO" id="GO:0008270">
    <property type="term" value="F:zinc ion binding"/>
    <property type="evidence" value="ECO:0007669"/>
    <property type="project" value="InterPro"/>
</dbReference>
<dbReference type="Proteomes" id="UP000279259">
    <property type="component" value="Unassembled WGS sequence"/>
</dbReference>
<dbReference type="GO" id="GO:0000981">
    <property type="term" value="F:DNA-binding transcription factor activity, RNA polymerase II-specific"/>
    <property type="evidence" value="ECO:0007669"/>
    <property type="project" value="TreeGrafter"/>
</dbReference>
<accession>A0A427YHH3</accession>
<gene>
    <name evidence="7" type="ORF">EHS25_001125</name>
</gene>
<evidence type="ECO:0000256" key="3">
    <source>
        <dbReference type="ARBA" id="ARBA00023125"/>
    </source>
</evidence>
<evidence type="ECO:0000256" key="2">
    <source>
        <dbReference type="ARBA" id="ARBA00023015"/>
    </source>
</evidence>
<dbReference type="InterPro" id="IPR051089">
    <property type="entry name" value="prtT"/>
</dbReference>
<evidence type="ECO:0000313" key="8">
    <source>
        <dbReference type="Proteomes" id="UP000279259"/>
    </source>
</evidence>
<comment type="subcellular location">
    <subcellularLocation>
        <location evidence="1">Nucleus</location>
    </subcellularLocation>
</comment>
<sequence>MVGPADTDEADESEEEVDGFRRYGGEMDARGGGSENDPITAGFISKTEAAALFDLYVHQFNSWMPVLDPTIDSMESVRQRSPFLFTAIMCITSRYLSVLPLPSGSRHSAHPESALSVHQQIVVLARDHLTWAFAEATSAIEVVQAMAIMCLWKEPDDDRAGFYFNRAVTLAMELGLGKVDYNSEPLTGQELLAVRSRQRLWLSLFSVNSIFHMQFRQPMMISHLDPLVATVQHWLRRGPARTQLTDTFIAFSVDLRRRYLTYSDMLRPAQTSAADEISALSLSVLTRTINDDWDMSLNAWLADIAAAGGASKNAIKPRIWSSAMRLSLNTMLLNRITRMASDNDAYEHGPPGGKMAISSQPAFHHCLNAATTVLDSMASLAREQLTYASDTLLHFALYAATFLLQLCRNPSQYRFESFDVAHTRGLILQVADALQNASAYHTDSPALHARCLRRLCRTIEVVPRGEQSHSAAMPLAPSWVTQPPQTMGTFSAPTSFDKSPLDATLGLDLDALLGTTSWTGLESLWQPDSGVSDLSAYTQPAQQMWAL</sequence>
<comment type="caution">
    <text evidence="7">The sequence shown here is derived from an EMBL/GenBank/DDBJ whole genome shotgun (WGS) entry which is preliminary data.</text>
</comment>
<keyword evidence="5" id="KW-0539">Nucleus</keyword>
<reference evidence="7 8" key="1">
    <citation type="submission" date="2018-11" db="EMBL/GenBank/DDBJ databases">
        <title>Genome sequence of Saitozyma podzolica DSM 27192.</title>
        <authorList>
            <person name="Aliyu H."/>
            <person name="Gorte O."/>
            <person name="Ochsenreither K."/>
        </authorList>
    </citation>
    <scope>NUCLEOTIDE SEQUENCE [LARGE SCALE GENOMIC DNA]</scope>
    <source>
        <strain evidence="7 8">DSM 27192</strain>
    </source>
</reference>
<organism evidence="7 8">
    <name type="scientific">Saitozyma podzolica</name>
    <dbReference type="NCBI Taxonomy" id="1890683"/>
    <lineage>
        <taxon>Eukaryota</taxon>
        <taxon>Fungi</taxon>
        <taxon>Dikarya</taxon>
        <taxon>Basidiomycota</taxon>
        <taxon>Agaricomycotina</taxon>
        <taxon>Tremellomycetes</taxon>
        <taxon>Tremellales</taxon>
        <taxon>Trimorphomycetaceae</taxon>
        <taxon>Saitozyma</taxon>
    </lineage>
</organism>
<dbReference type="GO" id="GO:0000976">
    <property type="term" value="F:transcription cis-regulatory region binding"/>
    <property type="evidence" value="ECO:0007669"/>
    <property type="project" value="TreeGrafter"/>
</dbReference>
<dbReference type="GO" id="GO:0006351">
    <property type="term" value="P:DNA-templated transcription"/>
    <property type="evidence" value="ECO:0007669"/>
    <property type="project" value="InterPro"/>
</dbReference>
<dbReference type="InterPro" id="IPR007219">
    <property type="entry name" value="XnlR_reg_dom"/>
</dbReference>
<evidence type="ECO:0000256" key="4">
    <source>
        <dbReference type="ARBA" id="ARBA00023163"/>
    </source>
</evidence>
<dbReference type="PANTHER" id="PTHR31845:SF17">
    <property type="entry name" value="ZN(II)2CYS6 TRANSCRIPTION FACTOR (EUROFUNG)"/>
    <property type="match status" value="1"/>
</dbReference>
<dbReference type="GO" id="GO:0005634">
    <property type="term" value="C:nucleus"/>
    <property type="evidence" value="ECO:0007669"/>
    <property type="project" value="UniProtKB-SubCell"/>
</dbReference>
<evidence type="ECO:0000313" key="7">
    <source>
        <dbReference type="EMBL" id="RSH90520.1"/>
    </source>
</evidence>
<keyword evidence="4" id="KW-0804">Transcription</keyword>
<proteinExistence type="predicted"/>
<dbReference type="AlphaFoldDB" id="A0A427YHH3"/>
<name>A0A427YHH3_9TREE</name>